<evidence type="ECO:0000256" key="1">
    <source>
        <dbReference type="SAM" id="MobiDB-lite"/>
    </source>
</evidence>
<feature type="region of interest" description="Disordered" evidence="1">
    <location>
        <begin position="1"/>
        <end position="41"/>
    </location>
</feature>
<protein>
    <submittedName>
        <fullName evidence="2">Uncharacterized protein</fullName>
    </submittedName>
</protein>
<dbReference type="Proteomes" id="UP001600165">
    <property type="component" value="Unassembled WGS sequence"/>
</dbReference>
<accession>A0ABW6IJA6</accession>
<dbReference type="EMBL" id="JBHZOL010000105">
    <property type="protein sequence ID" value="MFE4108298.1"/>
    <property type="molecule type" value="Genomic_DNA"/>
</dbReference>
<name>A0ABW6IJA6_9CYAN</name>
<dbReference type="RefSeq" id="WP_377967880.1">
    <property type="nucleotide sequence ID" value="NZ_JBHZOL010000105.1"/>
</dbReference>
<evidence type="ECO:0000313" key="2">
    <source>
        <dbReference type="EMBL" id="MFE4108298.1"/>
    </source>
</evidence>
<gene>
    <name evidence="2" type="ORF">ACFVKH_18605</name>
</gene>
<feature type="compositionally biased region" description="Polar residues" evidence="1">
    <location>
        <begin position="1"/>
        <end position="11"/>
    </location>
</feature>
<evidence type="ECO:0000313" key="3">
    <source>
        <dbReference type="Proteomes" id="UP001600165"/>
    </source>
</evidence>
<comment type="caution">
    <text evidence="2">The sequence shown here is derived from an EMBL/GenBank/DDBJ whole genome shotgun (WGS) entry which is preliminary data.</text>
</comment>
<keyword evidence="3" id="KW-1185">Reference proteome</keyword>
<sequence>MMQVQTRSPQSREPYPEVEVSHRTATVPGLPKSATASHIRR</sequence>
<organism evidence="2 3">
    <name type="scientific">Almyronema epifaneia S1</name>
    <dbReference type="NCBI Taxonomy" id="2991925"/>
    <lineage>
        <taxon>Bacteria</taxon>
        <taxon>Bacillati</taxon>
        <taxon>Cyanobacteriota</taxon>
        <taxon>Cyanophyceae</taxon>
        <taxon>Nodosilineales</taxon>
        <taxon>Nodosilineaceae</taxon>
        <taxon>Almyronema</taxon>
        <taxon>Almyronema epifaneia</taxon>
    </lineage>
</organism>
<reference evidence="2 3" key="1">
    <citation type="submission" date="2024-10" db="EMBL/GenBank/DDBJ databases">
        <authorList>
            <person name="Ratan Roy A."/>
            <person name="Morales Sandoval P.H."/>
            <person name="De Los Santos Villalobos S."/>
            <person name="Chakraborty S."/>
            <person name="Mukherjee J."/>
        </authorList>
    </citation>
    <scope>NUCLEOTIDE SEQUENCE [LARGE SCALE GENOMIC DNA]</scope>
    <source>
        <strain evidence="2 3">S1</strain>
    </source>
</reference>
<proteinExistence type="predicted"/>